<evidence type="ECO:0000313" key="1">
    <source>
        <dbReference type="EMBL" id="MPM33238.1"/>
    </source>
</evidence>
<name>A0A644YYX4_9ZZZZ</name>
<gene>
    <name evidence="1" type="ORF">SDC9_79807</name>
</gene>
<sequence length="38" mass="4228">MYIVKKIVDRLNGAINLTISGGTSWYIEIPMEGGEKDD</sequence>
<accession>A0A644YYX4</accession>
<protein>
    <submittedName>
        <fullName evidence="1">Uncharacterized protein</fullName>
    </submittedName>
</protein>
<organism evidence="1">
    <name type="scientific">bioreactor metagenome</name>
    <dbReference type="NCBI Taxonomy" id="1076179"/>
    <lineage>
        <taxon>unclassified sequences</taxon>
        <taxon>metagenomes</taxon>
        <taxon>ecological metagenomes</taxon>
    </lineage>
</organism>
<proteinExistence type="predicted"/>
<dbReference type="AlphaFoldDB" id="A0A644YYX4"/>
<comment type="caution">
    <text evidence="1">The sequence shown here is derived from an EMBL/GenBank/DDBJ whole genome shotgun (WGS) entry which is preliminary data.</text>
</comment>
<reference evidence="1" key="1">
    <citation type="submission" date="2019-08" db="EMBL/GenBank/DDBJ databases">
        <authorList>
            <person name="Kucharzyk K."/>
            <person name="Murdoch R.W."/>
            <person name="Higgins S."/>
            <person name="Loffler F."/>
        </authorList>
    </citation>
    <scope>NUCLEOTIDE SEQUENCE</scope>
</reference>
<dbReference type="EMBL" id="VSSQ01006598">
    <property type="protein sequence ID" value="MPM33238.1"/>
    <property type="molecule type" value="Genomic_DNA"/>
</dbReference>